<name>A0AA37W440_9GAMM</name>
<gene>
    <name evidence="2" type="ORF">GCM10007876_02350</name>
</gene>
<reference evidence="2" key="2">
    <citation type="submission" date="2023-01" db="EMBL/GenBank/DDBJ databases">
        <title>Draft genome sequence of Litoribrevibacter albus strain NBRC 110071.</title>
        <authorList>
            <person name="Sun Q."/>
            <person name="Mori K."/>
        </authorList>
    </citation>
    <scope>NUCLEOTIDE SEQUENCE</scope>
    <source>
        <strain evidence="2">NBRC 110071</strain>
    </source>
</reference>
<dbReference type="EMBL" id="BSNM01000002">
    <property type="protein sequence ID" value="GLQ29757.1"/>
    <property type="molecule type" value="Genomic_DNA"/>
</dbReference>
<sequence>MDDFSIEEIWAFVVVGIFLVSGVLGFIFRKISVDYIEEQMAKEGKEPPLWDKGIGARVSAYATLIIIKRYPVKSFIDSESILRFARKKDWYLAVCFISTLNISMVLAVVFYFLYGPTE</sequence>
<reference evidence="2" key="1">
    <citation type="journal article" date="2014" name="Int. J. Syst. Evol. Microbiol.">
        <title>Complete genome sequence of Corynebacterium casei LMG S-19264T (=DSM 44701T), isolated from a smear-ripened cheese.</title>
        <authorList>
            <consortium name="US DOE Joint Genome Institute (JGI-PGF)"/>
            <person name="Walter F."/>
            <person name="Albersmeier A."/>
            <person name="Kalinowski J."/>
            <person name="Ruckert C."/>
        </authorList>
    </citation>
    <scope>NUCLEOTIDE SEQUENCE</scope>
    <source>
        <strain evidence="2">NBRC 110071</strain>
    </source>
</reference>
<dbReference type="RefSeq" id="WP_284377782.1">
    <property type="nucleotide sequence ID" value="NZ_BSNM01000002.1"/>
</dbReference>
<keyword evidence="1" id="KW-0472">Membrane</keyword>
<keyword evidence="1" id="KW-0812">Transmembrane</keyword>
<comment type="caution">
    <text evidence="2">The sequence shown here is derived from an EMBL/GenBank/DDBJ whole genome shotgun (WGS) entry which is preliminary data.</text>
</comment>
<keyword evidence="3" id="KW-1185">Reference proteome</keyword>
<protein>
    <submittedName>
        <fullName evidence="2">Uncharacterized protein</fullName>
    </submittedName>
</protein>
<organism evidence="2 3">
    <name type="scientific">Litoribrevibacter albus</name>
    <dbReference type="NCBI Taxonomy" id="1473156"/>
    <lineage>
        <taxon>Bacteria</taxon>
        <taxon>Pseudomonadati</taxon>
        <taxon>Pseudomonadota</taxon>
        <taxon>Gammaproteobacteria</taxon>
        <taxon>Oceanospirillales</taxon>
        <taxon>Oceanospirillaceae</taxon>
        <taxon>Litoribrevibacter</taxon>
    </lineage>
</organism>
<dbReference type="AlphaFoldDB" id="A0AA37W440"/>
<accession>A0AA37W440</accession>
<evidence type="ECO:0000313" key="3">
    <source>
        <dbReference type="Proteomes" id="UP001161389"/>
    </source>
</evidence>
<evidence type="ECO:0000313" key="2">
    <source>
        <dbReference type="EMBL" id="GLQ29757.1"/>
    </source>
</evidence>
<evidence type="ECO:0000256" key="1">
    <source>
        <dbReference type="SAM" id="Phobius"/>
    </source>
</evidence>
<keyword evidence="1" id="KW-1133">Transmembrane helix</keyword>
<feature type="transmembrane region" description="Helical" evidence="1">
    <location>
        <begin position="90"/>
        <end position="114"/>
    </location>
</feature>
<dbReference type="Proteomes" id="UP001161389">
    <property type="component" value="Unassembled WGS sequence"/>
</dbReference>
<proteinExistence type="predicted"/>
<feature type="transmembrane region" description="Helical" evidence="1">
    <location>
        <begin position="6"/>
        <end position="28"/>
    </location>
</feature>